<sequence length="69" mass="7693">MKKFCGIVTENLTGTKRFENALQPDNAWLCEAAPLLLVKNQLPVSCDSEAVNFAQMIDEELFLPLHQTG</sequence>
<proteinExistence type="predicted"/>
<dbReference type="AlphaFoldDB" id="A0A518GJS9"/>
<dbReference type="Proteomes" id="UP000315349">
    <property type="component" value="Chromosome"/>
</dbReference>
<keyword evidence="2" id="KW-1185">Reference proteome</keyword>
<dbReference type="KEGG" id="peh:Spb1_07040"/>
<accession>A0A518GJS9</accession>
<gene>
    <name evidence="1" type="ORF">Spb1_07040</name>
</gene>
<organism evidence="1 2">
    <name type="scientific">Planctopirus ephydatiae</name>
    <dbReference type="NCBI Taxonomy" id="2528019"/>
    <lineage>
        <taxon>Bacteria</taxon>
        <taxon>Pseudomonadati</taxon>
        <taxon>Planctomycetota</taxon>
        <taxon>Planctomycetia</taxon>
        <taxon>Planctomycetales</taxon>
        <taxon>Planctomycetaceae</taxon>
        <taxon>Planctopirus</taxon>
    </lineage>
</organism>
<name>A0A518GJS9_9PLAN</name>
<evidence type="ECO:0000313" key="1">
    <source>
        <dbReference type="EMBL" id="QDV28839.1"/>
    </source>
</evidence>
<dbReference type="EMBL" id="CP036299">
    <property type="protein sequence ID" value="QDV28839.1"/>
    <property type="molecule type" value="Genomic_DNA"/>
</dbReference>
<evidence type="ECO:0000313" key="2">
    <source>
        <dbReference type="Proteomes" id="UP000315349"/>
    </source>
</evidence>
<reference evidence="1 2" key="1">
    <citation type="submission" date="2019-02" db="EMBL/GenBank/DDBJ databases">
        <title>Deep-cultivation of Planctomycetes and their phenomic and genomic characterization uncovers novel biology.</title>
        <authorList>
            <person name="Wiegand S."/>
            <person name="Jogler M."/>
            <person name="Boedeker C."/>
            <person name="Pinto D."/>
            <person name="Vollmers J."/>
            <person name="Rivas-Marin E."/>
            <person name="Kohn T."/>
            <person name="Peeters S.H."/>
            <person name="Heuer A."/>
            <person name="Rast P."/>
            <person name="Oberbeckmann S."/>
            <person name="Bunk B."/>
            <person name="Jeske O."/>
            <person name="Meyerdierks A."/>
            <person name="Storesund J.E."/>
            <person name="Kallscheuer N."/>
            <person name="Luecker S."/>
            <person name="Lage O.M."/>
            <person name="Pohl T."/>
            <person name="Merkel B.J."/>
            <person name="Hornburger P."/>
            <person name="Mueller R.-W."/>
            <person name="Bruemmer F."/>
            <person name="Labrenz M."/>
            <person name="Spormann A.M."/>
            <person name="Op den Camp H."/>
            <person name="Overmann J."/>
            <person name="Amann R."/>
            <person name="Jetten M.S.M."/>
            <person name="Mascher T."/>
            <person name="Medema M.H."/>
            <person name="Devos D.P."/>
            <person name="Kaster A.-K."/>
            <person name="Ovreas L."/>
            <person name="Rohde M."/>
            <person name="Galperin M.Y."/>
            <person name="Jogler C."/>
        </authorList>
    </citation>
    <scope>NUCLEOTIDE SEQUENCE [LARGE SCALE GENOMIC DNA]</scope>
    <source>
        <strain evidence="1 2">Spb1</strain>
    </source>
</reference>
<protein>
    <submittedName>
        <fullName evidence="1">Uncharacterized protein</fullName>
    </submittedName>
</protein>